<evidence type="ECO:0000256" key="1">
    <source>
        <dbReference type="ARBA" id="ARBA00022679"/>
    </source>
</evidence>
<accession>A0ABV7YPR9</accession>
<dbReference type="InterPro" id="IPR011712">
    <property type="entry name" value="Sig_transdc_His_kin_sub3_dim/P"/>
</dbReference>
<name>A0ABV7YPR9_9ACTN</name>
<evidence type="ECO:0000256" key="4">
    <source>
        <dbReference type="SAM" id="Phobius"/>
    </source>
</evidence>
<keyword evidence="3" id="KW-0902">Two-component regulatory system</keyword>
<evidence type="ECO:0000259" key="5">
    <source>
        <dbReference type="Pfam" id="PF07730"/>
    </source>
</evidence>
<feature type="domain" description="Signal transduction histidine kinase subgroup 3 dimerisation and phosphoacceptor" evidence="5">
    <location>
        <begin position="460"/>
        <end position="527"/>
    </location>
</feature>
<dbReference type="InterPro" id="IPR036890">
    <property type="entry name" value="HATPase_C_sf"/>
</dbReference>
<dbReference type="Pfam" id="PF07730">
    <property type="entry name" value="HisKA_3"/>
    <property type="match status" value="1"/>
</dbReference>
<dbReference type="Proteomes" id="UP001595699">
    <property type="component" value="Unassembled WGS sequence"/>
</dbReference>
<feature type="transmembrane region" description="Helical" evidence="4">
    <location>
        <begin position="176"/>
        <end position="201"/>
    </location>
</feature>
<dbReference type="Gene3D" id="3.30.565.10">
    <property type="entry name" value="Histidine kinase-like ATPase, C-terminal domain"/>
    <property type="match status" value="1"/>
</dbReference>
<dbReference type="InterPro" id="IPR050482">
    <property type="entry name" value="Sensor_HK_TwoCompSys"/>
</dbReference>
<keyword evidence="1" id="KW-0808">Transferase</keyword>
<dbReference type="EMBL" id="JBHRZH010000056">
    <property type="protein sequence ID" value="MFC3766686.1"/>
    <property type="molecule type" value="Genomic_DNA"/>
</dbReference>
<dbReference type="SUPFAM" id="SSF55874">
    <property type="entry name" value="ATPase domain of HSP90 chaperone/DNA topoisomerase II/histidine kinase"/>
    <property type="match status" value="1"/>
</dbReference>
<feature type="transmembrane region" description="Helical" evidence="4">
    <location>
        <begin position="239"/>
        <end position="259"/>
    </location>
</feature>
<sequence>MSARRVAWLLAAVLVLELAAVTTGVWVAGSDAQAVVESYTLTNTAFGLTFGSCGFVIAYFRPKNPIGWLFLAGAIGHLTSAWMAPWGAYGVEAGWPEVALKLLATIFALAWPMGIGLAFPLALLLFPDGKPPSPRWRWVVYAFVLAGLLFVTWLGTEPGELVPGATSYLVLPFYDSLTWLWSVATVVGLPQALLVIVSLIVRYRRGDEMVRRQLLWFLLAVILAFAMNAQRFVSGDGPILLLLGFGLIPAAVAIAIVRHQLFDIRLVVSRTVTYLLLTAAVVAGYIGLVAMLDNAVRQQIGLGSSILATIVIAVVFNPVRVRLQGVVDRLFYGDRGDPVRAISRVGQRLLETDGADQTLTLDAVREALRLPYAELAADGQAIASSGVKTDRVHAVPLRLGDETLGELVVGLRTGEDRLSAADAHVLELMAVPLTMAVRSAALAAEVQDSRERIVAGREEERRRLRRDLHDGLGPTLTGVAYKLDAARNMLTTEPERTEQLLRELRATTTGAIDDIRRVVYGLRPPSLDELGLAGALRQQAGRLSSRSDGSPLAVLVKAPAEMPELPAAVEVAAYRIAVEALTNVARHSSATEAVVELTVADGALHVEVADDHRSQAPWRPGVGLSAMVERATEVGGTCTAGPSPSGGRVLASLPI</sequence>
<feature type="transmembrane region" description="Helical" evidence="4">
    <location>
        <begin position="213"/>
        <end position="233"/>
    </location>
</feature>
<organism evidence="6 7">
    <name type="scientific">Tenggerimyces flavus</name>
    <dbReference type="NCBI Taxonomy" id="1708749"/>
    <lineage>
        <taxon>Bacteria</taxon>
        <taxon>Bacillati</taxon>
        <taxon>Actinomycetota</taxon>
        <taxon>Actinomycetes</taxon>
        <taxon>Propionibacteriales</taxon>
        <taxon>Nocardioidaceae</taxon>
        <taxon>Tenggerimyces</taxon>
    </lineage>
</organism>
<feature type="transmembrane region" description="Helical" evidence="4">
    <location>
        <begin position="271"/>
        <end position="292"/>
    </location>
</feature>
<keyword evidence="2 6" id="KW-0418">Kinase</keyword>
<feature type="transmembrane region" description="Helical" evidence="4">
    <location>
        <begin position="98"/>
        <end position="126"/>
    </location>
</feature>
<gene>
    <name evidence="6" type="ORF">ACFOUW_38065</name>
</gene>
<dbReference type="GO" id="GO:0016301">
    <property type="term" value="F:kinase activity"/>
    <property type="evidence" value="ECO:0007669"/>
    <property type="project" value="UniProtKB-KW"/>
</dbReference>
<keyword evidence="7" id="KW-1185">Reference proteome</keyword>
<evidence type="ECO:0000313" key="7">
    <source>
        <dbReference type="Proteomes" id="UP001595699"/>
    </source>
</evidence>
<keyword evidence="4" id="KW-0812">Transmembrane</keyword>
<reference evidence="7" key="1">
    <citation type="journal article" date="2019" name="Int. J. Syst. Evol. Microbiol.">
        <title>The Global Catalogue of Microorganisms (GCM) 10K type strain sequencing project: providing services to taxonomists for standard genome sequencing and annotation.</title>
        <authorList>
            <consortium name="The Broad Institute Genomics Platform"/>
            <consortium name="The Broad Institute Genome Sequencing Center for Infectious Disease"/>
            <person name="Wu L."/>
            <person name="Ma J."/>
        </authorList>
    </citation>
    <scope>NUCLEOTIDE SEQUENCE [LARGE SCALE GENOMIC DNA]</scope>
    <source>
        <strain evidence="7">CGMCC 4.7241</strain>
    </source>
</reference>
<feature type="transmembrane region" description="Helical" evidence="4">
    <location>
        <begin position="67"/>
        <end position="86"/>
    </location>
</feature>
<comment type="caution">
    <text evidence="6">The sequence shown here is derived from an EMBL/GenBank/DDBJ whole genome shotgun (WGS) entry which is preliminary data.</text>
</comment>
<evidence type="ECO:0000256" key="2">
    <source>
        <dbReference type="ARBA" id="ARBA00022777"/>
    </source>
</evidence>
<dbReference type="RefSeq" id="WP_205118292.1">
    <property type="nucleotide sequence ID" value="NZ_JAFBCM010000001.1"/>
</dbReference>
<dbReference type="CDD" id="cd16917">
    <property type="entry name" value="HATPase_UhpB-NarQ-NarX-like"/>
    <property type="match status" value="1"/>
</dbReference>
<evidence type="ECO:0000256" key="3">
    <source>
        <dbReference type="ARBA" id="ARBA00023012"/>
    </source>
</evidence>
<feature type="transmembrane region" description="Helical" evidence="4">
    <location>
        <begin position="138"/>
        <end position="156"/>
    </location>
</feature>
<feature type="transmembrane region" description="Helical" evidence="4">
    <location>
        <begin position="40"/>
        <end position="60"/>
    </location>
</feature>
<feature type="transmembrane region" description="Helical" evidence="4">
    <location>
        <begin position="298"/>
        <end position="319"/>
    </location>
</feature>
<proteinExistence type="predicted"/>
<dbReference type="PANTHER" id="PTHR24421">
    <property type="entry name" value="NITRATE/NITRITE SENSOR PROTEIN NARX-RELATED"/>
    <property type="match status" value="1"/>
</dbReference>
<keyword evidence="4" id="KW-1133">Transmembrane helix</keyword>
<evidence type="ECO:0000313" key="6">
    <source>
        <dbReference type="EMBL" id="MFC3766686.1"/>
    </source>
</evidence>
<protein>
    <submittedName>
        <fullName evidence="6">Sensor histidine kinase</fullName>
    </submittedName>
</protein>
<dbReference type="Gene3D" id="1.20.5.1930">
    <property type="match status" value="1"/>
</dbReference>
<keyword evidence="4" id="KW-0472">Membrane</keyword>